<dbReference type="EMBL" id="OU015566">
    <property type="protein sequence ID" value="CAG5106429.1"/>
    <property type="molecule type" value="Genomic_DNA"/>
</dbReference>
<dbReference type="Pfam" id="PF02902">
    <property type="entry name" value="Peptidase_C48"/>
    <property type="match status" value="1"/>
</dbReference>
<feature type="compositionally biased region" description="Low complexity" evidence="4">
    <location>
        <begin position="1"/>
        <end position="14"/>
    </location>
</feature>
<dbReference type="InterPro" id="IPR003653">
    <property type="entry name" value="Peptidase_C48_C"/>
</dbReference>
<organism evidence="6 7">
    <name type="scientific">Oikopleura dioica</name>
    <name type="common">Tunicate</name>
    <dbReference type="NCBI Taxonomy" id="34765"/>
    <lineage>
        <taxon>Eukaryota</taxon>
        <taxon>Metazoa</taxon>
        <taxon>Chordata</taxon>
        <taxon>Tunicata</taxon>
        <taxon>Appendicularia</taxon>
        <taxon>Copelata</taxon>
        <taxon>Oikopleuridae</taxon>
        <taxon>Oikopleura</taxon>
    </lineage>
</organism>
<feature type="compositionally biased region" description="Basic and acidic residues" evidence="4">
    <location>
        <begin position="394"/>
        <end position="406"/>
    </location>
</feature>
<feature type="domain" description="Ubiquitin-like protease family profile" evidence="5">
    <location>
        <begin position="110"/>
        <end position="593"/>
    </location>
</feature>
<dbReference type="PROSITE" id="PS50600">
    <property type="entry name" value="ULP_PROTEASE"/>
    <property type="match status" value="1"/>
</dbReference>
<feature type="compositionally biased region" description="Basic and acidic residues" evidence="4">
    <location>
        <begin position="701"/>
        <end position="746"/>
    </location>
</feature>
<feature type="region of interest" description="Disordered" evidence="4">
    <location>
        <begin position="286"/>
        <end position="441"/>
    </location>
</feature>
<evidence type="ECO:0000256" key="2">
    <source>
        <dbReference type="ARBA" id="ARBA00022670"/>
    </source>
</evidence>
<dbReference type="Gene3D" id="1.10.418.20">
    <property type="match status" value="1"/>
</dbReference>
<evidence type="ECO:0000259" key="5">
    <source>
        <dbReference type="PROSITE" id="PS50600"/>
    </source>
</evidence>
<feature type="compositionally biased region" description="Acidic residues" evidence="4">
    <location>
        <begin position="407"/>
        <end position="433"/>
    </location>
</feature>
<comment type="similarity">
    <text evidence="1">Belongs to the peptidase C48 family.</text>
</comment>
<evidence type="ECO:0000313" key="7">
    <source>
        <dbReference type="Proteomes" id="UP001158576"/>
    </source>
</evidence>
<proteinExistence type="inferred from homology"/>
<feature type="region of interest" description="Disordered" evidence="4">
    <location>
        <begin position="669"/>
        <end position="873"/>
    </location>
</feature>
<feature type="compositionally biased region" description="Basic residues" evidence="4">
    <location>
        <begin position="967"/>
        <end position="981"/>
    </location>
</feature>
<dbReference type="SUPFAM" id="SSF54001">
    <property type="entry name" value="Cysteine proteinases"/>
    <property type="match status" value="1"/>
</dbReference>
<dbReference type="Gene3D" id="3.40.395.10">
    <property type="entry name" value="Adenoviral Proteinase, Chain A"/>
    <property type="match status" value="1"/>
</dbReference>
<feature type="region of interest" description="Disordered" evidence="4">
    <location>
        <begin position="1016"/>
        <end position="1042"/>
    </location>
</feature>
<feature type="compositionally biased region" description="Acidic residues" evidence="4">
    <location>
        <begin position="291"/>
        <end position="306"/>
    </location>
</feature>
<feature type="region of interest" description="Disordered" evidence="4">
    <location>
        <begin position="1"/>
        <end position="20"/>
    </location>
</feature>
<dbReference type="InterPro" id="IPR038765">
    <property type="entry name" value="Papain-like_cys_pep_sf"/>
</dbReference>
<protein>
    <submittedName>
        <fullName evidence="6">Oidioi.mRNA.OKI2018_I69.chr1.g2839.t1.cds</fullName>
    </submittedName>
</protein>
<evidence type="ECO:0000256" key="1">
    <source>
        <dbReference type="ARBA" id="ARBA00005234"/>
    </source>
</evidence>
<reference evidence="6 7" key="1">
    <citation type="submission" date="2021-04" db="EMBL/GenBank/DDBJ databases">
        <authorList>
            <person name="Bliznina A."/>
        </authorList>
    </citation>
    <scope>NUCLEOTIDE SEQUENCE [LARGE SCALE GENOMIC DNA]</scope>
</reference>
<evidence type="ECO:0000313" key="6">
    <source>
        <dbReference type="EMBL" id="CAG5106429.1"/>
    </source>
</evidence>
<dbReference type="Proteomes" id="UP001158576">
    <property type="component" value="Chromosome 1"/>
</dbReference>
<keyword evidence="7" id="KW-1185">Reference proteome</keyword>
<feature type="compositionally biased region" description="Basic and acidic residues" evidence="4">
    <location>
        <begin position="935"/>
        <end position="951"/>
    </location>
</feature>
<sequence>MSEENSTTTENGSEPLGRSSTIHLDMVDSSGVEANPAAATEASGDIVHAVIPEEDDLNIPINEPPVNGKTETNAGGDENQWAHLANAVVPAPEKYEFTESFPYFNKPDDIMYEESRNRLLQLEGLGTNMWLQDTDMHMILNMLLEEIRDKNAYVFSINAWNAIRQEDVKGADQSRGIMIEHKAGMAYRYEEIVRKVIWLPSRGKRSYADRRQKQQKMLNLFQKDVLFLPINQDAHWSLIVINKPRLIMQKLLEGDFEKEEPEPPEYSEKLSAEGNEVADAVLPEMTSLESGEPEDGELEESENESEQVEKSEGISQKLIHQDGMLDSSSDEEVPESPREGETNDSGANESPEKTGDALDDDSPVSDEAAAAELSGLSLNEADSIANGQDEEEVNPERELPYDRIPEMSDEEEEDESSYDEEDDEEEQSETDEEKFERFHDEVGQREKEYLCPSEDEPGIYLLCSGYAPDWFEKVEVACEFLTSAFLDRDNEALREDQDRLIDEGILELDENAEDNRQRLRIVNGGRKPSIYFCNKTRLERSLSRYPHPCNRCYNMDPCLHKQLLPFKYGRPRGPHQANDFDCGPFTLFYIRRFFDKDRPLLDSHPDKLKKWFTLRDLFAFKYECRRYFDKLVGVPDREPVNQQGLAARYGYIDDFDEAVKLWAEEAKAAKQQGVNSPATNAPSDSEDTPAENGAPVDDSADDGHNGDSTRENGVHEDPQADKSEIVKNQEEGEIVDQKDEVKRDENAMEVDTNDTPPEVSPNYSEAQELPIPAPNIVAEKTGDKLEPAAEQQGAFDLEPASSELPTRRSSRRLSSTPQYVYNKRKPRPKTPGTPRRGSELDTSSLESTPLLGVDLKRSIRSPVKRKGSAEESMMNDRQAAIALYHSINQRATRTAKSKAVAVIPTKIDPRATTTPSRGNRRSRASTLTTPVPAERTVKRKIEKDSKDDAAKNKRRKTTSDVPDAPKSRRTPARRGPNRRKTMSSGAEPKPEPWTGETSGWTLIAEMSSSFYEFRVYGRYPPHRPGTPPAQNTPRRSTRKSVR</sequence>
<keyword evidence="3" id="KW-0378">Hydrolase</keyword>
<evidence type="ECO:0000256" key="3">
    <source>
        <dbReference type="ARBA" id="ARBA00022801"/>
    </source>
</evidence>
<feature type="compositionally biased region" description="Low complexity" evidence="4">
    <location>
        <begin position="365"/>
        <end position="381"/>
    </location>
</feature>
<evidence type="ECO:0000256" key="4">
    <source>
        <dbReference type="SAM" id="MobiDB-lite"/>
    </source>
</evidence>
<accession>A0ABN7SYR7</accession>
<name>A0ABN7SYR7_OIKDI</name>
<keyword evidence="2" id="KW-0645">Protease</keyword>
<feature type="region of interest" description="Disordered" evidence="4">
    <location>
        <begin position="904"/>
        <end position="998"/>
    </location>
</feature>
<gene>
    <name evidence="6" type="ORF">OKIOD_LOCUS11604</name>
</gene>
<feature type="compositionally biased region" description="Polar residues" evidence="4">
    <location>
        <begin position="672"/>
        <end position="683"/>
    </location>
</feature>